<dbReference type="Proteomes" id="UP001198182">
    <property type="component" value="Unassembled WGS sequence"/>
</dbReference>
<protein>
    <submittedName>
        <fullName evidence="1">Uncharacterized protein</fullName>
    </submittedName>
</protein>
<dbReference type="AlphaFoldDB" id="A0AAE3EC09"/>
<name>A0AAE3EC09_9FIRM</name>
<gene>
    <name evidence="1" type="ORF">LKD81_12810</name>
</gene>
<evidence type="ECO:0000313" key="1">
    <source>
        <dbReference type="EMBL" id="MCC2231867.1"/>
    </source>
</evidence>
<accession>A0AAE3EC09</accession>
<comment type="caution">
    <text evidence="1">The sequence shown here is derived from an EMBL/GenBank/DDBJ whole genome shotgun (WGS) entry which is preliminary data.</text>
</comment>
<reference evidence="1" key="1">
    <citation type="submission" date="2021-10" db="EMBL/GenBank/DDBJ databases">
        <title>Anaerobic single-cell dispensing facilitates the cultivation of human gut bacteria.</title>
        <authorList>
            <person name="Afrizal A."/>
        </authorList>
    </citation>
    <scope>NUCLEOTIDE SEQUENCE</scope>
    <source>
        <strain evidence="1">CLA-AA-H215</strain>
    </source>
</reference>
<dbReference type="RefSeq" id="WP_308454349.1">
    <property type="nucleotide sequence ID" value="NZ_JAJEQR010000041.1"/>
</dbReference>
<proteinExistence type="predicted"/>
<organism evidence="1 2">
    <name type="scientific">Hominifimenecus microfluidus</name>
    <dbReference type="NCBI Taxonomy" id="2885348"/>
    <lineage>
        <taxon>Bacteria</taxon>
        <taxon>Bacillati</taxon>
        <taxon>Bacillota</taxon>
        <taxon>Clostridia</taxon>
        <taxon>Lachnospirales</taxon>
        <taxon>Lachnospiraceae</taxon>
        <taxon>Hominifimenecus</taxon>
    </lineage>
</organism>
<sequence>MKFTTMKQAAQFRITEKEDNYWIEDYWKAAIEIFTKDCAKTMKFFQNDCTDEEFYWLSEIFEEIAEKTQSKELISTWRSRLASVSSENYCQQNFTSKEMRQYVDYSEYVRSIKQEIDYAEGRIGE</sequence>
<dbReference type="EMBL" id="JAJEQR010000041">
    <property type="protein sequence ID" value="MCC2231867.1"/>
    <property type="molecule type" value="Genomic_DNA"/>
</dbReference>
<evidence type="ECO:0000313" key="2">
    <source>
        <dbReference type="Proteomes" id="UP001198182"/>
    </source>
</evidence>
<keyword evidence="2" id="KW-1185">Reference proteome</keyword>